<keyword evidence="3" id="KW-1185">Reference proteome</keyword>
<feature type="transmembrane region" description="Helical" evidence="1">
    <location>
        <begin position="79"/>
        <end position="102"/>
    </location>
</feature>
<dbReference type="Proteomes" id="UP000198217">
    <property type="component" value="Chromosome I"/>
</dbReference>
<sequence>MIWLTWRQHRRQALFTLAGLAALAAVLVPTGLAMRNRFADLGGPECVRQLARSELAPGVVETCNRAFDQFSNQYDTLNLVGVLFLVLPLLVGLFWGAPLVAGEVEHGTHRLVWTQGVSRRRWAAVKFGLVGAGAIVAAAGYGLGMSWWLTPLLQAERQGRLDPFLFDMQGLVPVGYTVLAVALGIFAGTLWPRMLPAMGATLAGFIGLRVALAEFARPRYIAARTRTFPVESDSPMPHQAHGDWILANGIRDAEGTMVMANAQIACPPGATGPSGGRCGAELGLEPGAYNWQLYQPADRYWAFQYIETGIFVALAALLLLLAVRRIRRIA</sequence>
<organism evidence="2 3">
    <name type="scientific">Micromonospora echinaurantiaca</name>
    <dbReference type="NCBI Taxonomy" id="47857"/>
    <lineage>
        <taxon>Bacteria</taxon>
        <taxon>Bacillati</taxon>
        <taxon>Actinomycetota</taxon>
        <taxon>Actinomycetes</taxon>
        <taxon>Micromonosporales</taxon>
        <taxon>Micromonosporaceae</taxon>
        <taxon>Micromonospora</taxon>
    </lineage>
</organism>
<keyword evidence="1" id="KW-0472">Membrane</keyword>
<name>A0A1C5HK34_9ACTN</name>
<dbReference type="AlphaFoldDB" id="A0A1C5HK34"/>
<accession>A0A1C5HK34</accession>
<feature type="transmembrane region" description="Helical" evidence="1">
    <location>
        <begin position="168"/>
        <end position="187"/>
    </location>
</feature>
<proteinExistence type="predicted"/>
<evidence type="ECO:0000256" key="1">
    <source>
        <dbReference type="SAM" id="Phobius"/>
    </source>
</evidence>
<keyword evidence="1" id="KW-0812">Transmembrane</keyword>
<dbReference type="RefSeq" id="WP_088993334.1">
    <property type="nucleotide sequence ID" value="NZ_LT607750.1"/>
</dbReference>
<evidence type="ECO:0000313" key="2">
    <source>
        <dbReference type="EMBL" id="SCG46283.1"/>
    </source>
</evidence>
<protein>
    <submittedName>
        <fullName evidence="2">ABC-2 family transporter protein</fullName>
    </submittedName>
</protein>
<dbReference type="EMBL" id="LT607750">
    <property type="protein sequence ID" value="SCG46283.1"/>
    <property type="molecule type" value="Genomic_DNA"/>
</dbReference>
<gene>
    <name evidence="2" type="ORF">GA0070609_1751</name>
</gene>
<feature type="transmembrane region" description="Helical" evidence="1">
    <location>
        <begin position="302"/>
        <end position="323"/>
    </location>
</feature>
<reference evidence="2 3" key="1">
    <citation type="submission" date="2016-06" db="EMBL/GenBank/DDBJ databases">
        <authorList>
            <person name="Kjaerup R.B."/>
            <person name="Dalgaard T.S."/>
            <person name="Juul-Madsen H.R."/>
        </authorList>
    </citation>
    <scope>NUCLEOTIDE SEQUENCE [LARGE SCALE GENOMIC DNA]</scope>
    <source>
        <strain evidence="2 3">DSM 43904</strain>
    </source>
</reference>
<evidence type="ECO:0000313" key="3">
    <source>
        <dbReference type="Proteomes" id="UP000198217"/>
    </source>
</evidence>
<keyword evidence="1" id="KW-1133">Transmembrane helix</keyword>
<feature type="transmembrane region" description="Helical" evidence="1">
    <location>
        <begin position="123"/>
        <end position="148"/>
    </location>
</feature>
<feature type="transmembrane region" description="Helical" evidence="1">
    <location>
        <begin position="194"/>
        <end position="212"/>
    </location>
</feature>